<organism evidence="1 2">
    <name type="scientific">Nocardioides daedukensis</name>
    <dbReference type="NCBI Taxonomy" id="634462"/>
    <lineage>
        <taxon>Bacteria</taxon>
        <taxon>Bacillati</taxon>
        <taxon>Actinomycetota</taxon>
        <taxon>Actinomycetes</taxon>
        <taxon>Propionibacteriales</taxon>
        <taxon>Nocardioidaceae</taxon>
        <taxon>Nocardioides</taxon>
    </lineage>
</organism>
<protein>
    <submittedName>
        <fullName evidence="1">Uncharacterized protein</fullName>
    </submittedName>
</protein>
<sequence>MTLEAGERTLDLRTADGAVAHCRVLTEVFPDYGLLIGSLPAVTHRVTVETQQILKALEQAPAKVGLRVADSQPSLLLPKGAVVDLNGTATGPDLTLWFELITLYPALSHALGNDLMLDLRGTDQPATVRSADEGDLTMLVMPCRTGPS</sequence>
<dbReference type="Proteomes" id="UP000540656">
    <property type="component" value="Unassembled WGS sequence"/>
</dbReference>
<dbReference type="AlphaFoldDB" id="A0A7Y9UQ87"/>
<name>A0A7Y9UQ87_9ACTN</name>
<reference evidence="1 2" key="1">
    <citation type="submission" date="2020-07" db="EMBL/GenBank/DDBJ databases">
        <title>Sequencing the genomes of 1000 actinobacteria strains.</title>
        <authorList>
            <person name="Klenk H.-P."/>
        </authorList>
    </citation>
    <scope>NUCLEOTIDE SEQUENCE [LARGE SCALE GENOMIC DNA]</scope>
    <source>
        <strain evidence="1 2">DSM 23819</strain>
    </source>
</reference>
<gene>
    <name evidence="1" type="ORF">BJ980_001930</name>
</gene>
<comment type="caution">
    <text evidence="1">The sequence shown here is derived from an EMBL/GenBank/DDBJ whole genome shotgun (WGS) entry which is preliminary data.</text>
</comment>
<dbReference type="InterPro" id="IPR046938">
    <property type="entry name" value="DNA_clamp_sf"/>
</dbReference>
<proteinExistence type="predicted"/>
<dbReference type="Gene3D" id="3.10.150.10">
    <property type="entry name" value="DNA Polymerase III, subunit A, domain 2"/>
    <property type="match status" value="1"/>
</dbReference>
<dbReference type="EMBL" id="JACCAA010000001">
    <property type="protein sequence ID" value="NYG59007.1"/>
    <property type="molecule type" value="Genomic_DNA"/>
</dbReference>
<keyword evidence="2" id="KW-1185">Reference proteome</keyword>
<evidence type="ECO:0000313" key="2">
    <source>
        <dbReference type="Proteomes" id="UP000540656"/>
    </source>
</evidence>
<accession>A0A7Y9UQ87</accession>
<evidence type="ECO:0000313" key="1">
    <source>
        <dbReference type="EMBL" id="NYG59007.1"/>
    </source>
</evidence>
<dbReference type="RefSeq" id="WP_218855462.1">
    <property type="nucleotide sequence ID" value="NZ_JACCAA010000001.1"/>
</dbReference>
<dbReference type="SUPFAM" id="SSF55979">
    <property type="entry name" value="DNA clamp"/>
    <property type="match status" value="1"/>
</dbReference>